<evidence type="ECO:0000313" key="4">
    <source>
        <dbReference type="Proteomes" id="UP000076798"/>
    </source>
</evidence>
<evidence type="ECO:0000256" key="2">
    <source>
        <dbReference type="SAM" id="Phobius"/>
    </source>
</evidence>
<feature type="transmembrane region" description="Helical" evidence="2">
    <location>
        <begin position="113"/>
        <end position="134"/>
    </location>
</feature>
<feature type="region of interest" description="Disordered" evidence="1">
    <location>
        <begin position="1"/>
        <end position="53"/>
    </location>
</feature>
<feature type="compositionally biased region" description="Basic and acidic residues" evidence="1">
    <location>
        <begin position="1"/>
        <end position="11"/>
    </location>
</feature>
<feature type="transmembrane region" description="Helical" evidence="2">
    <location>
        <begin position="155"/>
        <end position="179"/>
    </location>
</feature>
<evidence type="ECO:0000313" key="3">
    <source>
        <dbReference type="EMBL" id="KZT35785.1"/>
    </source>
</evidence>
<dbReference type="Proteomes" id="UP000076798">
    <property type="component" value="Unassembled WGS sequence"/>
</dbReference>
<accession>A0A166AXJ2</accession>
<name>A0A166AXJ2_9AGAM</name>
<evidence type="ECO:0000256" key="1">
    <source>
        <dbReference type="SAM" id="MobiDB-lite"/>
    </source>
</evidence>
<gene>
    <name evidence="3" type="ORF">SISSUDRAFT_130471</name>
</gene>
<feature type="compositionally biased region" description="Polar residues" evidence="1">
    <location>
        <begin position="19"/>
        <end position="28"/>
    </location>
</feature>
<reference evidence="3 4" key="1">
    <citation type="journal article" date="2016" name="Mol. Biol. Evol.">
        <title>Comparative Genomics of Early-Diverging Mushroom-Forming Fungi Provides Insights into the Origins of Lignocellulose Decay Capabilities.</title>
        <authorList>
            <person name="Nagy L.G."/>
            <person name="Riley R."/>
            <person name="Tritt A."/>
            <person name="Adam C."/>
            <person name="Daum C."/>
            <person name="Floudas D."/>
            <person name="Sun H."/>
            <person name="Yadav J.S."/>
            <person name="Pangilinan J."/>
            <person name="Larsson K.H."/>
            <person name="Matsuura K."/>
            <person name="Barry K."/>
            <person name="Labutti K."/>
            <person name="Kuo R."/>
            <person name="Ohm R.A."/>
            <person name="Bhattacharya S.S."/>
            <person name="Shirouzu T."/>
            <person name="Yoshinaga Y."/>
            <person name="Martin F.M."/>
            <person name="Grigoriev I.V."/>
            <person name="Hibbett D.S."/>
        </authorList>
    </citation>
    <scope>NUCLEOTIDE SEQUENCE [LARGE SCALE GENOMIC DNA]</scope>
    <source>
        <strain evidence="3 4">HHB10207 ss-3</strain>
    </source>
</reference>
<keyword evidence="2" id="KW-0472">Membrane</keyword>
<organism evidence="3 4">
    <name type="scientific">Sistotremastrum suecicum HHB10207 ss-3</name>
    <dbReference type="NCBI Taxonomy" id="1314776"/>
    <lineage>
        <taxon>Eukaryota</taxon>
        <taxon>Fungi</taxon>
        <taxon>Dikarya</taxon>
        <taxon>Basidiomycota</taxon>
        <taxon>Agaricomycotina</taxon>
        <taxon>Agaricomycetes</taxon>
        <taxon>Sistotremastrales</taxon>
        <taxon>Sistotremastraceae</taxon>
        <taxon>Sistotremastrum</taxon>
    </lineage>
</organism>
<feature type="transmembrane region" description="Helical" evidence="2">
    <location>
        <begin position="76"/>
        <end position="93"/>
    </location>
</feature>
<proteinExistence type="predicted"/>
<feature type="transmembrane region" description="Helical" evidence="2">
    <location>
        <begin position="185"/>
        <end position="208"/>
    </location>
</feature>
<protein>
    <submittedName>
        <fullName evidence="3">Uncharacterized protein</fullName>
    </submittedName>
</protein>
<dbReference type="AlphaFoldDB" id="A0A166AXJ2"/>
<dbReference type="EMBL" id="KV428128">
    <property type="protein sequence ID" value="KZT35785.1"/>
    <property type="molecule type" value="Genomic_DNA"/>
</dbReference>
<sequence>MTSSKHYRDAEIAPGKTWTPLSSPSNPVRTMHESKSSKRLRPRNQKVQRDTRNVDVDLDELHDCVGEPTSAFREHFFQPAMCHILILAPLWALNPQHSNPSFFSESRLFPCSVLIGPLITAAASFMHFLCTTSMKGGTGRPQTDARTRHQLSTTLSRALMGFGYIYAFAAVAQSSFFSAHWALSAIAYTLLPVLMFYWMVGITGTYIFEGQRFDDICGGTD</sequence>
<feature type="compositionally biased region" description="Basic residues" evidence="1">
    <location>
        <begin position="37"/>
        <end position="46"/>
    </location>
</feature>
<keyword evidence="4" id="KW-1185">Reference proteome</keyword>
<keyword evidence="2" id="KW-0812">Transmembrane</keyword>
<keyword evidence="2" id="KW-1133">Transmembrane helix</keyword>